<dbReference type="PANTHER" id="PTHR33933">
    <property type="entry name" value="NUCLEOTIDYLTRANSFERASE"/>
    <property type="match status" value="1"/>
</dbReference>
<dbReference type="EMBL" id="SMBH01000003">
    <property type="protein sequence ID" value="TCU18007.1"/>
    <property type="molecule type" value="Genomic_DNA"/>
</dbReference>
<gene>
    <name evidence="2" type="ORF">EV132_103126</name>
</gene>
<dbReference type="Gene3D" id="1.20.120.330">
    <property type="entry name" value="Nucleotidyltransferases domain 2"/>
    <property type="match status" value="1"/>
</dbReference>
<dbReference type="InterPro" id="IPR007842">
    <property type="entry name" value="HEPN_dom"/>
</dbReference>
<organism evidence="2 3">
    <name type="scientific">Rhizobium sullae</name>
    <name type="common">Rhizobium hedysari</name>
    <dbReference type="NCBI Taxonomy" id="50338"/>
    <lineage>
        <taxon>Bacteria</taxon>
        <taxon>Pseudomonadati</taxon>
        <taxon>Pseudomonadota</taxon>
        <taxon>Alphaproteobacteria</taxon>
        <taxon>Hyphomicrobiales</taxon>
        <taxon>Rhizobiaceae</taxon>
        <taxon>Rhizobium/Agrobacterium group</taxon>
        <taxon>Rhizobium</taxon>
    </lineage>
</organism>
<comment type="caution">
    <text evidence="2">The sequence shown here is derived from an EMBL/GenBank/DDBJ whole genome shotgun (WGS) entry which is preliminary data.</text>
</comment>
<dbReference type="SUPFAM" id="SSF81593">
    <property type="entry name" value="Nucleotidyltransferase substrate binding subunit/domain"/>
    <property type="match status" value="1"/>
</dbReference>
<evidence type="ECO:0000259" key="1">
    <source>
        <dbReference type="PROSITE" id="PS50910"/>
    </source>
</evidence>
<keyword evidence="2" id="KW-0808">Transferase</keyword>
<dbReference type="Pfam" id="PF05168">
    <property type="entry name" value="HEPN"/>
    <property type="match status" value="1"/>
</dbReference>
<dbReference type="RefSeq" id="WP_132560294.1">
    <property type="nucleotide sequence ID" value="NZ_SMBH01000003.1"/>
</dbReference>
<evidence type="ECO:0000313" key="3">
    <source>
        <dbReference type="Proteomes" id="UP000294576"/>
    </source>
</evidence>
<dbReference type="SMART" id="SM00748">
    <property type="entry name" value="HEPN"/>
    <property type="match status" value="1"/>
</dbReference>
<protein>
    <submittedName>
        <fullName evidence="2">Nucleotidyltransferase-like protein</fullName>
    </submittedName>
</protein>
<dbReference type="CDD" id="cd05403">
    <property type="entry name" value="NT_KNTase_like"/>
    <property type="match status" value="1"/>
</dbReference>
<sequence>MDEIPTEGFDAAVTLTDHLDHLPDKKRRELARILQILFFEVEQFRATKLSGKKAAGKVLMVVLYGSYARGDWVEDRSSGYRSDYDLLIVVNTKSFAEEYELWEALEERLLQEQISHRIETPVIPIVHCLTDVNDQLSRGRPFFTDIVKDGIVLYEEPGHPLAQPKALTAEEAKAEAQRYFDQWFPDADFYLKLGEYSIREDKPNHAAFTLHQATERFYHCVLLTLTLYSPKSHRIKVLRSQAESADARLVPAWPRDTRFARRCFELLSRAYVEARYSSKYMISDEELQWLVTHVKDLQALVETICKERLDS</sequence>
<feature type="domain" description="HEPN" evidence="1">
    <location>
        <begin position="184"/>
        <end position="304"/>
    </location>
</feature>
<dbReference type="PANTHER" id="PTHR33933:SF1">
    <property type="entry name" value="PROTEIN ADENYLYLTRANSFERASE MNTA-RELATED"/>
    <property type="match status" value="1"/>
</dbReference>
<dbReference type="GO" id="GO:0016740">
    <property type="term" value="F:transferase activity"/>
    <property type="evidence" value="ECO:0007669"/>
    <property type="project" value="UniProtKB-KW"/>
</dbReference>
<dbReference type="InterPro" id="IPR041633">
    <property type="entry name" value="Polbeta"/>
</dbReference>
<dbReference type="AlphaFoldDB" id="A0A4R3QBK7"/>
<dbReference type="InterPro" id="IPR043519">
    <property type="entry name" value="NT_sf"/>
</dbReference>
<dbReference type="InterPro" id="IPR052548">
    <property type="entry name" value="Type_VII_TA_antitoxin"/>
</dbReference>
<evidence type="ECO:0000313" key="2">
    <source>
        <dbReference type="EMBL" id="TCU18007.1"/>
    </source>
</evidence>
<proteinExistence type="predicted"/>
<dbReference type="Gene3D" id="3.30.460.10">
    <property type="entry name" value="Beta Polymerase, domain 2"/>
    <property type="match status" value="1"/>
</dbReference>
<dbReference type="Pfam" id="PF18765">
    <property type="entry name" value="Polbeta"/>
    <property type="match status" value="1"/>
</dbReference>
<dbReference type="SUPFAM" id="SSF81301">
    <property type="entry name" value="Nucleotidyltransferase"/>
    <property type="match status" value="1"/>
</dbReference>
<dbReference type="PROSITE" id="PS50910">
    <property type="entry name" value="HEPN"/>
    <property type="match status" value="1"/>
</dbReference>
<reference evidence="2 3" key="1">
    <citation type="submission" date="2019-03" db="EMBL/GenBank/DDBJ databases">
        <title>Genomic Encyclopedia of Type Strains, Phase IV (KMG-V): Genome sequencing to study the core and pangenomes of soil and plant-associated prokaryotes.</title>
        <authorList>
            <person name="Whitman W."/>
        </authorList>
    </citation>
    <scope>NUCLEOTIDE SEQUENCE [LARGE SCALE GENOMIC DNA]</scope>
    <source>
        <strain evidence="2 3">Hc14</strain>
    </source>
</reference>
<dbReference type="Proteomes" id="UP000294576">
    <property type="component" value="Unassembled WGS sequence"/>
</dbReference>
<accession>A0A4R3QBK7</accession>
<name>A0A4R3QBK7_RHISU</name>